<sequence length="1110" mass="119437">MSDKKKNLHDASKEELIAIVKQLHNRQQQLTSAAVKPSIVTTAPSSTTAGSTSMEQQAKQELEARIGSLLEQSKLLKLEVSQLERGKTALEAQVRRLEEKSATDEDTIQVLIRQLEEGAGGTSAGGAATEVPPASITTSPGGAAGGGNGRNSSASAAAANAPTSSSGVVGANNNNTSIPFAAVEELKETIRALESALEQAQDKVCDLTAYNQFWEVQERTRASSSSSAHVSSTAGGEAISVSTEQPNTSTTIATITRRQEEQEEVNEELKQLRETNRRLRIDGELNANACERYQREAQELLHLCALLQRSSTPLGQHLHHHHQHHDDVIIDGVLSPKPKLTSSASTANLGLNTRVPREEDHEDQDDTYQKSPQKPQHPTTTYDGSSTTSTRSLLPQQQASVLVYHGSSSSNRMSQQQQQQQQQQQRSSEGFDDDQLHNNNSGNNSVHSGSAHRSSNGVYTSAAIAGGGQQHQPQQQGPQHQHNSAHRQLSRTGSYADDVSSSHRSHHHLQSNSHSFGDDGSARGGGHSAAVVKKSGPAFLATLPDIQLRGATPREKKLLERLKLLEDHIRTSDTIDATRQRQVEEADQMRGELMAGMRQQIASLKSESSKLRADLLLQQQHQQPYAAAPPLPEQPKTLVERQEPSTSRANHDDQPPSSLVALLPHNLRSESTQTEELDDALREQQPQQSQPIVETTSALEAVPQLEAYVGAVSAYVSSSSSAPSTPTRPNGNESPLKGTNDDDQGSSKPAEKGDTQTGDEEGSDAFIAELLEKNAELIETITSLEAQLSAAAARAADREERFTNAVSAVRGIKQRAAETAAQVESLTSELEQQKALTALAESTLVSFQAVQRGVSENYRSAELAMYRTAWESADHLALEVYRLFAAPHLSTTEVVVTSEIAVTKLSSSSSQSKSIVDDLKWLDENVWPAVACEPAAPPSRNAVDEHHSVGVGASSTTSALVANERSSTLVFSDDGGGGSGTTPLTPWHHQGEHPQQLQHFRQPSAQAPPLQDDAFGTASMTTQIHPHHAHQLAATGNEKGIGTAAASATAAPPVESSSTSFFSDWVSDFTSTSNSNNYNNRIQHHTNTTHHQVPPAQFTPSSTVEFDPFA</sequence>
<feature type="region of interest" description="Disordered" evidence="2">
    <location>
        <begin position="969"/>
        <end position="998"/>
    </location>
</feature>
<feature type="compositionally biased region" description="Basic and acidic residues" evidence="2">
    <location>
        <begin position="638"/>
        <end position="654"/>
    </location>
</feature>
<feature type="region of interest" description="Disordered" evidence="2">
    <location>
        <begin position="223"/>
        <end position="247"/>
    </location>
</feature>
<feature type="compositionally biased region" description="Polar residues" evidence="2">
    <location>
        <begin position="369"/>
        <end position="378"/>
    </location>
</feature>
<reference evidence="4" key="1">
    <citation type="submission" date="2015-09" db="EMBL/GenBank/DDBJ databases">
        <authorList>
            <consortium name="Pathogen Informatics"/>
        </authorList>
    </citation>
    <scope>NUCLEOTIDE SEQUENCE [LARGE SCALE GENOMIC DNA]</scope>
    <source>
        <strain evidence="4">Lake Konstanz</strain>
    </source>
</reference>
<feature type="region of interest" description="Disordered" evidence="2">
    <location>
        <begin position="622"/>
        <end position="693"/>
    </location>
</feature>
<dbReference type="Proteomes" id="UP000051952">
    <property type="component" value="Unassembled WGS sequence"/>
</dbReference>
<feature type="region of interest" description="Disordered" evidence="2">
    <location>
        <begin position="119"/>
        <end position="170"/>
    </location>
</feature>
<dbReference type="EMBL" id="CYKH01001639">
    <property type="protein sequence ID" value="CUG88417.1"/>
    <property type="molecule type" value="Genomic_DNA"/>
</dbReference>
<feature type="coiled-coil region" evidence="1">
    <location>
        <begin position="59"/>
        <end position="107"/>
    </location>
</feature>
<evidence type="ECO:0000256" key="2">
    <source>
        <dbReference type="SAM" id="MobiDB-lite"/>
    </source>
</evidence>
<feature type="compositionally biased region" description="Polar residues" evidence="2">
    <location>
        <begin position="684"/>
        <end position="693"/>
    </location>
</feature>
<feature type="region of interest" description="Disordered" evidence="2">
    <location>
        <begin position="1089"/>
        <end position="1110"/>
    </location>
</feature>
<feature type="coiled-coil region" evidence="1">
    <location>
        <begin position="767"/>
        <end position="836"/>
    </location>
</feature>
<dbReference type="PANTHER" id="PTHR45615:SF63">
    <property type="entry name" value="CHROMOSOME UNDETERMINED SCAFFOLD_10, WHOLE GENOME SHOTGUN SEQUENCE"/>
    <property type="match status" value="1"/>
</dbReference>
<dbReference type="VEuPathDB" id="TriTrypDB:BSAL_15315"/>
<organism evidence="3 4">
    <name type="scientific">Bodo saltans</name>
    <name type="common">Flagellated protozoan</name>
    <dbReference type="NCBI Taxonomy" id="75058"/>
    <lineage>
        <taxon>Eukaryota</taxon>
        <taxon>Discoba</taxon>
        <taxon>Euglenozoa</taxon>
        <taxon>Kinetoplastea</taxon>
        <taxon>Metakinetoplastina</taxon>
        <taxon>Eubodonida</taxon>
        <taxon>Bodonidae</taxon>
        <taxon>Bodo</taxon>
    </lineage>
</organism>
<feature type="compositionally biased region" description="Low complexity" evidence="2">
    <location>
        <begin position="470"/>
        <end position="482"/>
    </location>
</feature>
<feature type="region of interest" description="Disordered" evidence="2">
    <location>
        <begin position="405"/>
        <end position="529"/>
    </location>
</feature>
<gene>
    <name evidence="3" type="ORF">BSAL_15315</name>
</gene>
<accession>A0A0S4JEL6</accession>
<feature type="compositionally biased region" description="Low complexity" evidence="2">
    <location>
        <begin position="379"/>
        <end position="391"/>
    </location>
</feature>
<feature type="compositionally biased region" description="Low complexity" evidence="2">
    <location>
        <begin position="437"/>
        <end position="449"/>
    </location>
</feature>
<feature type="compositionally biased region" description="Low complexity" evidence="2">
    <location>
        <begin position="150"/>
        <end position="170"/>
    </location>
</feature>
<protein>
    <submittedName>
        <fullName evidence="3">Uncharacterized protein</fullName>
    </submittedName>
</protein>
<dbReference type="OrthoDB" id="265747at2759"/>
<feature type="region of interest" description="Disordered" evidence="2">
    <location>
        <begin position="339"/>
        <end position="391"/>
    </location>
</feature>
<feature type="compositionally biased region" description="Low complexity" evidence="2">
    <location>
        <begin position="223"/>
        <end position="234"/>
    </location>
</feature>
<keyword evidence="4" id="KW-1185">Reference proteome</keyword>
<dbReference type="AlphaFoldDB" id="A0A0S4JEL6"/>
<evidence type="ECO:0000256" key="1">
    <source>
        <dbReference type="SAM" id="Coils"/>
    </source>
</evidence>
<dbReference type="PANTHER" id="PTHR45615">
    <property type="entry name" value="MYOSIN HEAVY CHAIN, NON-MUSCLE"/>
    <property type="match status" value="1"/>
</dbReference>
<name>A0A0S4JEL6_BODSA</name>
<evidence type="ECO:0000313" key="4">
    <source>
        <dbReference type="Proteomes" id="UP000051952"/>
    </source>
</evidence>
<feature type="compositionally biased region" description="Polar residues" evidence="2">
    <location>
        <begin position="340"/>
        <end position="351"/>
    </location>
</feature>
<evidence type="ECO:0000313" key="3">
    <source>
        <dbReference type="EMBL" id="CUG88417.1"/>
    </source>
</evidence>
<proteinExistence type="predicted"/>
<feature type="region of interest" description="Disordered" evidence="2">
    <location>
        <begin position="717"/>
        <end position="760"/>
    </location>
</feature>
<feature type="coiled-coil region" evidence="1">
    <location>
        <begin position="252"/>
        <end position="310"/>
    </location>
</feature>
<feature type="compositionally biased region" description="Low complexity" evidence="2">
    <location>
        <begin position="125"/>
        <end position="141"/>
    </location>
</feature>
<keyword evidence="1" id="KW-0175">Coiled coil</keyword>
<feature type="compositionally biased region" description="Low complexity" evidence="2">
    <location>
        <begin position="407"/>
        <end position="428"/>
    </location>
</feature>